<comment type="caution">
    <text evidence="11">The sequence shown here is derived from an EMBL/GenBank/DDBJ whole genome shotgun (WGS) entry which is preliminary data.</text>
</comment>
<organism evidence="11 12">
    <name type="scientific">Paratrimastix pyriformis</name>
    <dbReference type="NCBI Taxonomy" id="342808"/>
    <lineage>
        <taxon>Eukaryota</taxon>
        <taxon>Metamonada</taxon>
        <taxon>Preaxostyla</taxon>
        <taxon>Paratrimastigidae</taxon>
        <taxon>Paratrimastix</taxon>
    </lineage>
</organism>
<evidence type="ECO:0000256" key="7">
    <source>
        <dbReference type="ARBA" id="ARBA00022840"/>
    </source>
</evidence>
<evidence type="ECO:0000256" key="6">
    <source>
        <dbReference type="ARBA" id="ARBA00022741"/>
    </source>
</evidence>
<keyword evidence="7" id="KW-0067">ATP-binding</keyword>
<evidence type="ECO:0000313" key="12">
    <source>
        <dbReference type="Proteomes" id="UP001141327"/>
    </source>
</evidence>
<comment type="subcellular location">
    <subcellularLocation>
        <location evidence="1">Cytoplasm</location>
        <location evidence="1">Cytoskeleton</location>
        <location evidence="1">Cilium basal body</location>
    </subcellularLocation>
</comment>
<comment type="similarity">
    <text evidence="2">Belongs to the tubulin polyglutamylase family.</text>
</comment>
<dbReference type="Gene3D" id="3.30.1490.20">
    <property type="entry name" value="ATP-grasp fold, A domain"/>
    <property type="match status" value="1"/>
</dbReference>
<proteinExistence type="inferred from homology"/>
<name>A0ABQ8U6W0_9EUKA</name>
<keyword evidence="10" id="KW-0966">Cell projection</keyword>
<keyword evidence="8" id="KW-0969">Cilium</keyword>
<accession>A0ABQ8U6W0</accession>
<sequence>MTSLFKYRTDFDKIVLATNFEKRGWSPTSEALSPDRANKRSIKVLFGPESGIRLNDCQIINHFPNHYELTRKDTLIKNLKRYQKELARDGKLEEVGNVMDYVPMTFSLPGDYSVFIEEFRRTPNTTWIVKPGAKSQGSGIFLINKPSQAKKWMASKSIIRNHHFLPTVLVVRQRPGPRVHRQQLRGLAIH</sequence>
<dbReference type="Proteomes" id="UP001141327">
    <property type="component" value="Unassembled WGS sequence"/>
</dbReference>
<evidence type="ECO:0000256" key="10">
    <source>
        <dbReference type="ARBA" id="ARBA00023273"/>
    </source>
</evidence>
<dbReference type="InterPro" id="IPR013815">
    <property type="entry name" value="ATP_grasp_subdomain_1"/>
</dbReference>
<dbReference type="PANTHER" id="PTHR12241:SF31">
    <property type="entry name" value="POLYGLUTAMYLASE COMPLEX SUBUNIT TTLL1"/>
    <property type="match status" value="1"/>
</dbReference>
<dbReference type="InterPro" id="IPR004344">
    <property type="entry name" value="TTL/TTLL_fam"/>
</dbReference>
<keyword evidence="4" id="KW-0436">Ligase</keyword>
<keyword evidence="12" id="KW-1185">Reference proteome</keyword>
<keyword evidence="3" id="KW-0963">Cytoplasm</keyword>
<evidence type="ECO:0000256" key="2">
    <source>
        <dbReference type="ARBA" id="ARBA00006118"/>
    </source>
</evidence>
<evidence type="ECO:0000256" key="5">
    <source>
        <dbReference type="ARBA" id="ARBA00022701"/>
    </source>
</evidence>
<protein>
    <submittedName>
        <fullName evidence="11">Methylenetetrahydrofolate reductase</fullName>
    </submittedName>
</protein>
<evidence type="ECO:0000256" key="9">
    <source>
        <dbReference type="ARBA" id="ARBA00023212"/>
    </source>
</evidence>
<keyword evidence="6" id="KW-0547">Nucleotide-binding</keyword>
<evidence type="ECO:0000313" key="11">
    <source>
        <dbReference type="EMBL" id="KAJ4453708.1"/>
    </source>
</evidence>
<dbReference type="PROSITE" id="PS51221">
    <property type="entry name" value="TTL"/>
    <property type="match status" value="1"/>
</dbReference>
<reference evidence="11" key="1">
    <citation type="journal article" date="2022" name="bioRxiv">
        <title>Genomics of Preaxostyla Flagellates Illuminates Evolutionary Transitions and the Path Towards Mitochondrial Loss.</title>
        <authorList>
            <person name="Novak L.V.F."/>
            <person name="Treitli S.C."/>
            <person name="Pyrih J."/>
            <person name="Halakuc P."/>
            <person name="Pipaliya S.V."/>
            <person name="Vacek V."/>
            <person name="Brzon O."/>
            <person name="Soukal P."/>
            <person name="Eme L."/>
            <person name="Dacks J.B."/>
            <person name="Karnkowska A."/>
            <person name="Elias M."/>
            <person name="Hampl V."/>
        </authorList>
    </citation>
    <scope>NUCLEOTIDE SEQUENCE</scope>
    <source>
        <strain evidence="11">RCP-MX</strain>
    </source>
</reference>
<evidence type="ECO:0000256" key="1">
    <source>
        <dbReference type="ARBA" id="ARBA00004120"/>
    </source>
</evidence>
<keyword evidence="9" id="KW-0206">Cytoskeleton</keyword>
<dbReference type="EMBL" id="JAPMOS010000225">
    <property type="protein sequence ID" value="KAJ4453708.1"/>
    <property type="molecule type" value="Genomic_DNA"/>
</dbReference>
<evidence type="ECO:0000256" key="3">
    <source>
        <dbReference type="ARBA" id="ARBA00022490"/>
    </source>
</evidence>
<keyword evidence="5" id="KW-0493">Microtubule</keyword>
<evidence type="ECO:0000256" key="8">
    <source>
        <dbReference type="ARBA" id="ARBA00023069"/>
    </source>
</evidence>
<gene>
    <name evidence="11" type="ORF">PAPYR_11745</name>
</gene>
<dbReference type="Pfam" id="PF03133">
    <property type="entry name" value="TTL"/>
    <property type="match status" value="1"/>
</dbReference>
<evidence type="ECO:0000256" key="4">
    <source>
        <dbReference type="ARBA" id="ARBA00022598"/>
    </source>
</evidence>
<dbReference type="PANTHER" id="PTHR12241">
    <property type="entry name" value="TUBULIN POLYGLUTAMYLASE"/>
    <property type="match status" value="1"/>
</dbReference>